<dbReference type="STRING" id="334426.A0A0R3PU85"/>
<protein>
    <submittedName>
        <fullName evidence="13">GPI transamidase subunit PIG-U</fullName>
    </submittedName>
</protein>
<evidence type="ECO:0000256" key="2">
    <source>
        <dbReference type="ARBA" id="ARBA00004687"/>
    </source>
</evidence>
<gene>
    <name evidence="11" type="ORF">ACOC_LOCUS9431</name>
</gene>
<dbReference type="AlphaFoldDB" id="A0A0R3PU85"/>
<proteinExistence type="inferred from homology"/>
<keyword evidence="5 10" id="KW-0812">Transmembrane</keyword>
<keyword evidence="6" id="KW-0256">Endoplasmic reticulum</keyword>
<keyword evidence="7 10" id="KW-1133">Transmembrane helix</keyword>
<dbReference type="InterPro" id="IPR009600">
    <property type="entry name" value="PIG-U"/>
</dbReference>
<evidence type="ECO:0000256" key="4">
    <source>
        <dbReference type="ARBA" id="ARBA00022502"/>
    </source>
</evidence>
<evidence type="ECO:0000313" key="13">
    <source>
        <dbReference type="WBParaSite" id="ACOC_0000943001-mRNA-1"/>
    </source>
</evidence>
<reference evidence="13" key="1">
    <citation type="submission" date="2017-02" db="UniProtKB">
        <authorList>
            <consortium name="WormBaseParasite"/>
        </authorList>
    </citation>
    <scope>IDENTIFICATION</scope>
</reference>
<evidence type="ECO:0000256" key="7">
    <source>
        <dbReference type="ARBA" id="ARBA00022989"/>
    </source>
</evidence>
<evidence type="ECO:0000256" key="6">
    <source>
        <dbReference type="ARBA" id="ARBA00022824"/>
    </source>
</evidence>
<reference evidence="11 12" key="2">
    <citation type="submission" date="2018-11" db="EMBL/GenBank/DDBJ databases">
        <authorList>
            <consortium name="Pathogen Informatics"/>
        </authorList>
    </citation>
    <scope>NUCLEOTIDE SEQUENCE [LARGE SCALE GENOMIC DNA]</scope>
    <source>
        <strain evidence="11 12">Costa Rica</strain>
    </source>
</reference>
<keyword evidence="12" id="KW-1185">Reference proteome</keyword>
<dbReference type="GO" id="GO:0006506">
    <property type="term" value="P:GPI anchor biosynthetic process"/>
    <property type="evidence" value="ECO:0007669"/>
    <property type="project" value="UniProtKB-UniPathway"/>
</dbReference>
<organism evidence="13">
    <name type="scientific">Angiostrongylus costaricensis</name>
    <name type="common">Nematode worm</name>
    <dbReference type="NCBI Taxonomy" id="334426"/>
    <lineage>
        <taxon>Eukaryota</taxon>
        <taxon>Metazoa</taxon>
        <taxon>Ecdysozoa</taxon>
        <taxon>Nematoda</taxon>
        <taxon>Chromadorea</taxon>
        <taxon>Rhabditida</taxon>
        <taxon>Rhabditina</taxon>
        <taxon>Rhabditomorpha</taxon>
        <taxon>Strongyloidea</taxon>
        <taxon>Metastrongylidae</taxon>
        <taxon>Angiostrongylus</taxon>
    </lineage>
</organism>
<dbReference type="GO" id="GO:0042765">
    <property type="term" value="C:GPI-anchor transamidase complex"/>
    <property type="evidence" value="ECO:0007669"/>
    <property type="project" value="InterPro"/>
</dbReference>
<feature type="transmembrane region" description="Helical" evidence="10">
    <location>
        <begin position="308"/>
        <end position="328"/>
    </location>
</feature>
<dbReference type="Proteomes" id="UP000267027">
    <property type="component" value="Unassembled WGS sequence"/>
</dbReference>
<dbReference type="PANTHER" id="PTHR13121">
    <property type="entry name" value="GPI TRANSAMIDASE COMPONENT PIG-U"/>
    <property type="match status" value="1"/>
</dbReference>
<dbReference type="WBParaSite" id="ACOC_0000943001-mRNA-1">
    <property type="protein sequence ID" value="ACOC_0000943001-mRNA-1"/>
    <property type="gene ID" value="ACOC_0000943001"/>
</dbReference>
<evidence type="ECO:0000313" key="11">
    <source>
        <dbReference type="EMBL" id="VDM61016.1"/>
    </source>
</evidence>
<name>A0A0R3PU85_ANGCS</name>
<feature type="region of interest" description="Disordered" evidence="9">
    <location>
        <begin position="1"/>
        <end position="24"/>
    </location>
</feature>
<dbReference type="OrthoDB" id="549017at2759"/>
<feature type="transmembrane region" description="Helical" evidence="10">
    <location>
        <begin position="284"/>
        <end position="302"/>
    </location>
</feature>
<sequence length="423" mass="47569">MGRGRNGFEEKMGMETQEVHSTKNESDRNTSFALVVGIVLRVLCFLYGRSFLVKRPELSSPLVSYRRLQDGVAMFKDNMSPYDGDLFHFQPLLLRVCSLIDASSGTVFALFTGLDCLTATLLSISAAYYAKNGGSIQPKYISGLVFKCYLWNPITIACTAVLSISVLHNVLIAVLVYFFCSGLLLPCVVVLSICTSISVYPVIIVASVLLRFTSVRERVLTLSALTFGFVAMVLLNWLLNDMNWNFLEDTYGFIIFSLHADDLTPNVGLFWYFFIQVFEHFRTFYLAVFQINLIVYVVPLLLSLRRDAHLHLVISLLLVAVFSSYPTLNDASTYLALLPMFEKYKKCELASVKYQICEGLDPRYTLVTGCAIVTCVVLMPVMWHMWIVVGSGNANFYFAVTLIYNVAQVTQTISPNFMHYGDS</sequence>
<comment type="pathway">
    <text evidence="2">Glycolipid biosynthesis; glycosylphosphatidylinositol-anchor biosynthesis.</text>
</comment>
<feature type="transmembrane region" description="Helical" evidence="10">
    <location>
        <begin position="32"/>
        <end position="52"/>
    </location>
</feature>
<feature type="transmembrane region" description="Helical" evidence="10">
    <location>
        <begin position="150"/>
        <end position="177"/>
    </location>
</feature>
<feature type="transmembrane region" description="Helical" evidence="10">
    <location>
        <begin position="108"/>
        <end position="129"/>
    </location>
</feature>
<feature type="transmembrane region" description="Helical" evidence="10">
    <location>
        <begin position="364"/>
        <end position="386"/>
    </location>
</feature>
<comment type="similarity">
    <text evidence="3">Belongs to the PIGU family.</text>
</comment>
<dbReference type="Pfam" id="PF06728">
    <property type="entry name" value="PIG-U"/>
    <property type="match status" value="1"/>
</dbReference>
<evidence type="ECO:0000256" key="1">
    <source>
        <dbReference type="ARBA" id="ARBA00004477"/>
    </source>
</evidence>
<evidence type="ECO:0000256" key="3">
    <source>
        <dbReference type="ARBA" id="ARBA00010026"/>
    </source>
</evidence>
<comment type="subcellular location">
    <subcellularLocation>
        <location evidence="1">Endoplasmic reticulum membrane</location>
        <topology evidence="1">Multi-pass membrane protein</topology>
    </subcellularLocation>
</comment>
<keyword evidence="8 10" id="KW-0472">Membrane</keyword>
<evidence type="ECO:0000256" key="10">
    <source>
        <dbReference type="SAM" id="Phobius"/>
    </source>
</evidence>
<evidence type="ECO:0000256" key="9">
    <source>
        <dbReference type="SAM" id="MobiDB-lite"/>
    </source>
</evidence>
<dbReference type="OMA" id="LWYLWIV"/>
<evidence type="ECO:0000313" key="12">
    <source>
        <dbReference type="Proteomes" id="UP000267027"/>
    </source>
</evidence>
<feature type="transmembrane region" description="Helical" evidence="10">
    <location>
        <begin position="251"/>
        <end position="272"/>
    </location>
</feature>
<evidence type="ECO:0000256" key="5">
    <source>
        <dbReference type="ARBA" id="ARBA00022692"/>
    </source>
</evidence>
<evidence type="ECO:0000256" key="8">
    <source>
        <dbReference type="ARBA" id="ARBA00023136"/>
    </source>
</evidence>
<dbReference type="UniPathway" id="UPA00196"/>
<dbReference type="PANTHER" id="PTHR13121:SF0">
    <property type="entry name" value="PHOSPHATIDYLINOSITOL GLYCAN ANCHOR BIOSYNTHESIS CLASS U PROTEIN"/>
    <property type="match status" value="1"/>
</dbReference>
<dbReference type="GO" id="GO:0016255">
    <property type="term" value="P:attachment of GPI anchor to protein"/>
    <property type="evidence" value="ECO:0007669"/>
    <property type="project" value="InterPro"/>
</dbReference>
<accession>A0A0R3PU85</accession>
<feature type="transmembrane region" description="Helical" evidence="10">
    <location>
        <begin position="219"/>
        <end position="239"/>
    </location>
</feature>
<feature type="transmembrane region" description="Helical" evidence="10">
    <location>
        <begin position="183"/>
        <end position="212"/>
    </location>
</feature>
<dbReference type="EMBL" id="UYYA01004295">
    <property type="protein sequence ID" value="VDM61016.1"/>
    <property type="molecule type" value="Genomic_DNA"/>
</dbReference>
<keyword evidence="4" id="KW-0337">GPI-anchor biosynthesis</keyword>